<organism evidence="1 2">
    <name type="scientific">Neolewinella aquimaris</name>
    <dbReference type="NCBI Taxonomy" id="1835722"/>
    <lineage>
        <taxon>Bacteria</taxon>
        <taxon>Pseudomonadati</taxon>
        <taxon>Bacteroidota</taxon>
        <taxon>Saprospiria</taxon>
        <taxon>Saprospirales</taxon>
        <taxon>Lewinellaceae</taxon>
        <taxon>Neolewinella</taxon>
    </lineage>
</organism>
<dbReference type="RefSeq" id="WP_183494734.1">
    <property type="nucleotide sequence ID" value="NZ_JACIFF010000002.1"/>
</dbReference>
<comment type="caution">
    <text evidence="1">The sequence shown here is derived from an EMBL/GenBank/DDBJ whole genome shotgun (WGS) entry which is preliminary data.</text>
</comment>
<evidence type="ECO:0000313" key="1">
    <source>
        <dbReference type="EMBL" id="MBB4078486.1"/>
    </source>
</evidence>
<gene>
    <name evidence="1" type="ORF">GGR28_001099</name>
</gene>
<dbReference type="SUPFAM" id="SSF52833">
    <property type="entry name" value="Thioredoxin-like"/>
    <property type="match status" value="1"/>
</dbReference>
<dbReference type="Proteomes" id="UP000576209">
    <property type="component" value="Unassembled WGS sequence"/>
</dbReference>
<sequence>MNWITIESLHDIEAIIERSRQLPCLIFKHSTSCPISSLAKNRLEKQWDMDHGTLDAYYLDLLRHRNVSNYVAAEFGIDHESPQILLIKDGKCIHHASHLDIRVDELRQTA</sequence>
<dbReference type="Gene3D" id="3.40.30.10">
    <property type="entry name" value="Glutaredoxin"/>
    <property type="match status" value="1"/>
</dbReference>
<accession>A0A840EBY3</accession>
<reference evidence="1 2" key="1">
    <citation type="submission" date="2020-08" db="EMBL/GenBank/DDBJ databases">
        <title>Genomic Encyclopedia of Type Strains, Phase IV (KMG-IV): sequencing the most valuable type-strain genomes for metagenomic binning, comparative biology and taxonomic classification.</title>
        <authorList>
            <person name="Goeker M."/>
        </authorList>
    </citation>
    <scope>NUCLEOTIDE SEQUENCE [LARGE SCALE GENOMIC DNA]</scope>
    <source>
        <strain evidence="1 2">DSM 105137</strain>
    </source>
</reference>
<proteinExistence type="predicted"/>
<keyword evidence="2" id="KW-1185">Reference proteome</keyword>
<dbReference type="AlphaFoldDB" id="A0A840EBY3"/>
<protein>
    <submittedName>
        <fullName evidence="1">Bacillithiol system protein YtxJ</fullName>
    </submittedName>
</protein>
<dbReference type="InterPro" id="IPR022551">
    <property type="entry name" value="BrxC"/>
</dbReference>
<dbReference type="EMBL" id="JACIFF010000002">
    <property type="protein sequence ID" value="MBB4078486.1"/>
    <property type="molecule type" value="Genomic_DNA"/>
</dbReference>
<name>A0A840EBY3_9BACT</name>
<dbReference type="Pfam" id="PF11009">
    <property type="entry name" value="BrxC"/>
    <property type="match status" value="1"/>
</dbReference>
<evidence type="ECO:0000313" key="2">
    <source>
        <dbReference type="Proteomes" id="UP000576209"/>
    </source>
</evidence>
<dbReference type="NCBIfam" id="TIGR04019">
    <property type="entry name" value="B_thiol_YtxJ"/>
    <property type="match status" value="1"/>
</dbReference>
<dbReference type="InterPro" id="IPR036249">
    <property type="entry name" value="Thioredoxin-like_sf"/>
</dbReference>